<organism evidence="1">
    <name type="scientific">Brassica napus</name>
    <name type="common">Rape</name>
    <dbReference type="NCBI Taxonomy" id="3708"/>
    <lineage>
        <taxon>Eukaryota</taxon>
        <taxon>Viridiplantae</taxon>
        <taxon>Streptophyta</taxon>
        <taxon>Embryophyta</taxon>
        <taxon>Tracheophyta</taxon>
        <taxon>Spermatophyta</taxon>
        <taxon>Magnoliopsida</taxon>
        <taxon>eudicotyledons</taxon>
        <taxon>Gunneridae</taxon>
        <taxon>Pentapetalae</taxon>
        <taxon>rosids</taxon>
        <taxon>malvids</taxon>
        <taxon>Brassicales</taxon>
        <taxon>Brassicaceae</taxon>
        <taxon>Brassiceae</taxon>
        <taxon>Brassica</taxon>
    </lineage>
</organism>
<name>A0A816HZR8_BRANA</name>
<dbReference type="EMBL" id="HG994367">
    <property type="protein sequence ID" value="CAF1699948.1"/>
    <property type="molecule type" value="Genomic_DNA"/>
</dbReference>
<sequence>MWALLRPPFKALGIGQHTTRTLAVSFVTLSTGFCVVQTGTTPESERGPEALGRVYNTRTFVHVHRGMDQVGGEKLEEIVGYPDFPVTEGNSEPLRCIVTWKQLMFGFMSGVNITDITTQLKQTELGTSNLMECYLHNPVCFLEAVQPDLFKYKKWVVWVGLREYASAIGSWIKPSRSLII</sequence>
<reference evidence="1" key="1">
    <citation type="submission" date="2021-01" db="EMBL/GenBank/DDBJ databases">
        <authorList>
            <consortium name="Genoscope - CEA"/>
            <person name="William W."/>
        </authorList>
    </citation>
    <scope>NUCLEOTIDE SEQUENCE</scope>
</reference>
<dbReference type="Proteomes" id="UP001295469">
    <property type="component" value="Chromosome C03"/>
</dbReference>
<evidence type="ECO:0000313" key="1">
    <source>
        <dbReference type="EMBL" id="CAF1699948.1"/>
    </source>
</evidence>
<proteinExistence type="predicted"/>
<accession>A0A816HZR8</accession>
<dbReference type="AlphaFoldDB" id="A0A816HZR8"/>
<gene>
    <name evidence="1" type="ORF">DARMORV10_C03P22310.1</name>
</gene>
<protein>
    <submittedName>
        <fullName evidence="1">(rape) hypothetical protein</fullName>
    </submittedName>
</protein>